<name>A0A380LQ71_9FIRM</name>
<protein>
    <submittedName>
        <fullName evidence="1">RNA polymerase factor sigma-70</fullName>
    </submittedName>
</protein>
<sequence>MRRKNVNFWIYLFFIKDEEAFSYLRKHYRAMVNTIICHANVSRDGHQLNRWDMLAIADTILLKCLYWFQIRRQRSFTSFYKQVLLNEFKDTYRINSRNRMPEYYQHVYLDSKVNEETRDYYVEQTYVSQNPTHEVVIGSIMAKNYLDQVLAQLNPMQKKILSLRIKGYRRIDICRQLKISPQRHDYAVRKIKKCLQEIL</sequence>
<proteinExistence type="predicted"/>
<dbReference type="Proteomes" id="UP000255523">
    <property type="component" value="Unassembled WGS sequence"/>
</dbReference>
<dbReference type="SUPFAM" id="SSF88659">
    <property type="entry name" value="Sigma3 and sigma4 domains of RNA polymerase sigma factors"/>
    <property type="match status" value="1"/>
</dbReference>
<accession>A0A380LQ71</accession>
<evidence type="ECO:0000313" key="1">
    <source>
        <dbReference type="EMBL" id="SUO03976.1"/>
    </source>
</evidence>
<dbReference type="GeneID" id="77461835"/>
<dbReference type="RefSeq" id="WP_022789316.1">
    <property type="nucleotide sequence ID" value="NZ_CALEXM010000024.1"/>
</dbReference>
<dbReference type="OrthoDB" id="1656076at2"/>
<dbReference type="AlphaFoldDB" id="A0A380LQ71"/>
<dbReference type="InterPro" id="IPR013324">
    <property type="entry name" value="RNA_pol_sigma_r3/r4-like"/>
</dbReference>
<reference evidence="1 2" key="1">
    <citation type="submission" date="2018-06" db="EMBL/GenBank/DDBJ databases">
        <authorList>
            <consortium name="Pathogen Informatics"/>
            <person name="Doyle S."/>
        </authorList>
    </citation>
    <scope>NUCLEOTIDE SEQUENCE [LARGE SCALE GENOMIC DNA]</scope>
    <source>
        <strain evidence="1 2">NCTC11087</strain>
    </source>
</reference>
<keyword evidence="2" id="KW-1185">Reference proteome</keyword>
<dbReference type="EMBL" id="UHFX01000003">
    <property type="protein sequence ID" value="SUO03976.1"/>
    <property type="molecule type" value="Genomic_DNA"/>
</dbReference>
<evidence type="ECO:0000313" key="2">
    <source>
        <dbReference type="Proteomes" id="UP000255523"/>
    </source>
</evidence>
<gene>
    <name evidence="1" type="ORF">NCTC11087_00860</name>
</gene>
<organism evidence="1 2">
    <name type="scientific">Faecalicoccus pleomorphus</name>
    <dbReference type="NCBI Taxonomy" id="1323"/>
    <lineage>
        <taxon>Bacteria</taxon>
        <taxon>Bacillati</taxon>
        <taxon>Bacillota</taxon>
        <taxon>Erysipelotrichia</taxon>
        <taxon>Erysipelotrichales</taxon>
        <taxon>Erysipelotrichaceae</taxon>
        <taxon>Faecalicoccus</taxon>
    </lineage>
</organism>